<reference evidence="7" key="1">
    <citation type="journal article" date="2013" name="J. Plant Res.">
        <title>Effect of fungi and light on seed germination of three Opuntia species from semiarid lands of central Mexico.</title>
        <authorList>
            <person name="Delgado-Sanchez P."/>
            <person name="Jimenez-Bremont J.F."/>
            <person name="Guerrero-Gonzalez Mde L."/>
            <person name="Flores J."/>
        </authorList>
    </citation>
    <scope>NUCLEOTIDE SEQUENCE</scope>
    <source>
        <tissue evidence="7">Cladode</tissue>
    </source>
</reference>
<feature type="domain" description="BHLH" evidence="6">
    <location>
        <begin position="102"/>
        <end position="153"/>
    </location>
</feature>
<evidence type="ECO:0000259" key="6">
    <source>
        <dbReference type="PROSITE" id="PS50888"/>
    </source>
</evidence>
<organism evidence="7">
    <name type="scientific">Opuntia streptacantha</name>
    <name type="common">Prickly pear cactus</name>
    <name type="synonym">Opuntia cardona</name>
    <dbReference type="NCBI Taxonomy" id="393608"/>
    <lineage>
        <taxon>Eukaryota</taxon>
        <taxon>Viridiplantae</taxon>
        <taxon>Streptophyta</taxon>
        <taxon>Embryophyta</taxon>
        <taxon>Tracheophyta</taxon>
        <taxon>Spermatophyta</taxon>
        <taxon>Magnoliopsida</taxon>
        <taxon>eudicotyledons</taxon>
        <taxon>Gunneridae</taxon>
        <taxon>Pentapetalae</taxon>
        <taxon>Caryophyllales</taxon>
        <taxon>Cactineae</taxon>
        <taxon>Cactaceae</taxon>
        <taxon>Opuntioideae</taxon>
        <taxon>Opuntia</taxon>
    </lineage>
</organism>
<dbReference type="Gene3D" id="4.10.280.10">
    <property type="entry name" value="Helix-loop-helix DNA-binding domain"/>
    <property type="match status" value="1"/>
</dbReference>
<keyword evidence="4" id="KW-0539">Nucleus</keyword>
<feature type="region of interest" description="Disordered" evidence="5">
    <location>
        <begin position="67"/>
        <end position="103"/>
    </location>
</feature>
<keyword evidence="2" id="KW-0805">Transcription regulation</keyword>
<proteinExistence type="predicted"/>
<sequence length="153" mass="17528">MFPFHQRGELSFQISNYLENTSNSNSNSSNNDNNNTSNIVCFDPIRVEQNESAPTTTHLHPVVVQHERPASNGVRRGRPRRPAPSIEVSNNNGDQVGNDVSQKRVVHREIERQRRQEMANLFSSLRSLLPMEYIRVYVDGDEVFRESGRHVIT</sequence>
<evidence type="ECO:0000256" key="3">
    <source>
        <dbReference type="ARBA" id="ARBA00023163"/>
    </source>
</evidence>
<evidence type="ECO:0000256" key="2">
    <source>
        <dbReference type="ARBA" id="ARBA00023015"/>
    </source>
</evidence>
<keyword evidence="3" id="KW-0804">Transcription</keyword>
<evidence type="ECO:0000256" key="4">
    <source>
        <dbReference type="ARBA" id="ARBA00023242"/>
    </source>
</evidence>
<evidence type="ECO:0000256" key="5">
    <source>
        <dbReference type="SAM" id="MobiDB-lite"/>
    </source>
</evidence>
<evidence type="ECO:0000256" key="1">
    <source>
        <dbReference type="ARBA" id="ARBA00004123"/>
    </source>
</evidence>
<comment type="subcellular location">
    <subcellularLocation>
        <location evidence="1">Nucleus</location>
    </subcellularLocation>
</comment>
<dbReference type="GO" id="GO:0005634">
    <property type="term" value="C:nucleus"/>
    <property type="evidence" value="ECO:0007669"/>
    <property type="project" value="UniProtKB-SubCell"/>
</dbReference>
<dbReference type="GO" id="GO:0046983">
    <property type="term" value="F:protein dimerization activity"/>
    <property type="evidence" value="ECO:0007669"/>
    <property type="project" value="InterPro"/>
</dbReference>
<dbReference type="EMBL" id="GISG01283899">
    <property type="protein sequence ID" value="MBA4679587.1"/>
    <property type="molecule type" value="Transcribed_RNA"/>
</dbReference>
<dbReference type="InterPro" id="IPR011598">
    <property type="entry name" value="bHLH_dom"/>
</dbReference>
<accession>A0A7C9FBS2</accession>
<dbReference type="PROSITE" id="PS50888">
    <property type="entry name" value="BHLH"/>
    <property type="match status" value="1"/>
</dbReference>
<feature type="compositionally biased region" description="Polar residues" evidence="5">
    <location>
        <begin position="87"/>
        <end position="100"/>
    </location>
</feature>
<name>A0A7C9FBS2_OPUST</name>
<evidence type="ECO:0000313" key="7">
    <source>
        <dbReference type="EMBL" id="MBA4679587.1"/>
    </source>
</evidence>
<dbReference type="SUPFAM" id="SSF47459">
    <property type="entry name" value="HLH, helix-loop-helix DNA-binding domain"/>
    <property type="match status" value="1"/>
</dbReference>
<dbReference type="InterPro" id="IPR036638">
    <property type="entry name" value="HLH_DNA-bd_sf"/>
</dbReference>
<reference evidence="7" key="2">
    <citation type="submission" date="2020-07" db="EMBL/GenBank/DDBJ databases">
        <authorList>
            <person name="Vera ALvarez R."/>
            <person name="Arias-Moreno D.M."/>
            <person name="Jimenez-Jacinto V."/>
            <person name="Jimenez-Bremont J.F."/>
            <person name="Swaminathan K."/>
            <person name="Moose S.P."/>
            <person name="Guerrero-Gonzalez M.L."/>
            <person name="Marino-Ramirez L."/>
            <person name="Landsman D."/>
            <person name="Rodriguez-Kessler M."/>
            <person name="Delgado-Sanchez P."/>
        </authorList>
    </citation>
    <scope>NUCLEOTIDE SEQUENCE</scope>
    <source>
        <tissue evidence="7">Cladode</tissue>
    </source>
</reference>
<protein>
    <recommendedName>
        <fullName evidence="6">BHLH domain-containing protein</fullName>
    </recommendedName>
</protein>
<dbReference type="Pfam" id="PF00010">
    <property type="entry name" value="HLH"/>
    <property type="match status" value="1"/>
</dbReference>
<dbReference type="AlphaFoldDB" id="A0A7C9FBS2"/>